<protein>
    <submittedName>
        <fullName evidence="2">Uncharacterized protein</fullName>
    </submittedName>
</protein>
<comment type="caution">
    <text evidence="2">The sequence shown here is derived from an EMBL/GenBank/DDBJ whole genome shotgun (WGS) entry which is preliminary data.</text>
</comment>
<dbReference type="AlphaFoldDB" id="A0A932HYZ5"/>
<feature type="transmembrane region" description="Helical" evidence="1">
    <location>
        <begin position="20"/>
        <end position="40"/>
    </location>
</feature>
<dbReference type="EMBL" id="JACPUR010000024">
    <property type="protein sequence ID" value="MBI3128206.1"/>
    <property type="molecule type" value="Genomic_DNA"/>
</dbReference>
<evidence type="ECO:0000313" key="2">
    <source>
        <dbReference type="EMBL" id="MBI3128206.1"/>
    </source>
</evidence>
<gene>
    <name evidence="2" type="ORF">HYZ11_11425</name>
</gene>
<reference evidence="2" key="1">
    <citation type="submission" date="2020-07" db="EMBL/GenBank/DDBJ databases">
        <title>Huge and variable diversity of episymbiotic CPR bacteria and DPANN archaea in groundwater ecosystems.</title>
        <authorList>
            <person name="He C.Y."/>
            <person name="Keren R."/>
            <person name="Whittaker M."/>
            <person name="Farag I.F."/>
            <person name="Doudna J."/>
            <person name="Cate J.H.D."/>
            <person name="Banfield J.F."/>
        </authorList>
    </citation>
    <scope>NUCLEOTIDE SEQUENCE</scope>
    <source>
        <strain evidence="2">NC_groundwater_763_Ag_S-0.2um_68_21</strain>
    </source>
</reference>
<keyword evidence="1" id="KW-1133">Transmembrane helix</keyword>
<keyword evidence="1" id="KW-0812">Transmembrane</keyword>
<name>A0A932HYZ5_UNCTE</name>
<sequence>MASGESKPTQLTRGAKRGVIEYFLLFALLLVVMVTAWTLWDNGIVDTVAAFIEGSR</sequence>
<keyword evidence="1" id="KW-0472">Membrane</keyword>
<accession>A0A932HYZ5</accession>
<evidence type="ECO:0000256" key="1">
    <source>
        <dbReference type="SAM" id="Phobius"/>
    </source>
</evidence>
<proteinExistence type="predicted"/>
<evidence type="ECO:0000313" key="3">
    <source>
        <dbReference type="Proteomes" id="UP000782312"/>
    </source>
</evidence>
<organism evidence="2 3">
    <name type="scientific">Tectimicrobiota bacterium</name>
    <dbReference type="NCBI Taxonomy" id="2528274"/>
    <lineage>
        <taxon>Bacteria</taxon>
        <taxon>Pseudomonadati</taxon>
        <taxon>Nitrospinota/Tectimicrobiota group</taxon>
        <taxon>Candidatus Tectimicrobiota</taxon>
    </lineage>
</organism>
<dbReference type="Proteomes" id="UP000782312">
    <property type="component" value="Unassembled WGS sequence"/>
</dbReference>